<feature type="domain" description="Large ribosomal subunit protein bL25 beta" evidence="5">
    <location>
        <begin position="191"/>
        <end position="273"/>
    </location>
</feature>
<dbReference type="InterPro" id="IPR029751">
    <property type="entry name" value="Ribosomal_L25_dom"/>
</dbReference>
<evidence type="ECO:0000256" key="4">
    <source>
        <dbReference type="ARBA" id="ARBA00023274"/>
    </source>
</evidence>
<evidence type="ECO:0000256" key="3">
    <source>
        <dbReference type="ARBA" id="ARBA00022980"/>
    </source>
</evidence>
<dbReference type="PANTHER" id="PTHR33284:SF1">
    <property type="entry name" value="RIBOSOMAL PROTEIN L25_GLN-TRNA SYNTHETASE, ANTI-CODON-BINDING DOMAIN-CONTAINING PROTEIN"/>
    <property type="match status" value="1"/>
</dbReference>
<dbReference type="GO" id="GO:0008097">
    <property type="term" value="F:5S rRNA binding"/>
    <property type="evidence" value="ECO:0007669"/>
    <property type="project" value="TreeGrafter"/>
</dbReference>
<dbReference type="Gene3D" id="2.170.120.20">
    <property type="entry name" value="Ribosomal protein L25, beta domain"/>
    <property type="match status" value="1"/>
</dbReference>
<dbReference type="InterPro" id="IPR020056">
    <property type="entry name" value="Rbsml_bL25/Gln-tRNA_synth_N"/>
</dbReference>
<keyword evidence="7" id="KW-1185">Reference proteome</keyword>
<organism evidence="6 7">
    <name type="scientific">Chlamydomonas eustigma</name>
    <dbReference type="NCBI Taxonomy" id="1157962"/>
    <lineage>
        <taxon>Eukaryota</taxon>
        <taxon>Viridiplantae</taxon>
        <taxon>Chlorophyta</taxon>
        <taxon>core chlorophytes</taxon>
        <taxon>Chlorophyceae</taxon>
        <taxon>CS clade</taxon>
        <taxon>Chlamydomonadales</taxon>
        <taxon>Chlamydomonadaceae</taxon>
        <taxon>Chlamydomonas</taxon>
    </lineage>
</organism>
<proteinExistence type="predicted"/>
<gene>
    <name evidence="6" type="ORF">CEUSTIGMA_g8711.t1</name>
</gene>
<dbReference type="InterPro" id="IPR011035">
    <property type="entry name" value="Ribosomal_bL25/Gln-tRNA_synth"/>
</dbReference>
<dbReference type="AlphaFoldDB" id="A0A250XED7"/>
<dbReference type="OrthoDB" id="193674at2759"/>
<evidence type="ECO:0000256" key="2">
    <source>
        <dbReference type="ARBA" id="ARBA00022884"/>
    </source>
</evidence>
<dbReference type="GO" id="GO:0022625">
    <property type="term" value="C:cytosolic large ribosomal subunit"/>
    <property type="evidence" value="ECO:0007669"/>
    <property type="project" value="TreeGrafter"/>
</dbReference>
<keyword evidence="2" id="KW-0694">RNA-binding</keyword>
<evidence type="ECO:0000313" key="7">
    <source>
        <dbReference type="Proteomes" id="UP000232323"/>
    </source>
</evidence>
<name>A0A250XED7_9CHLO</name>
<dbReference type="InterPro" id="IPR020930">
    <property type="entry name" value="Ribosomal_uL5_bac-type"/>
</dbReference>
<dbReference type="CDD" id="cd00495">
    <property type="entry name" value="Ribosomal_L25_TL5_CTC"/>
    <property type="match status" value="1"/>
</dbReference>
<dbReference type="Proteomes" id="UP000232323">
    <property type="component" value="Unassembled WGS sequence"/>
</dbReference>
<dbReference type="STRING" id="1157962.A0A250XED7"/>
<dbReference type="InterPro" id="IPR037121">
    <property type="entry name" value="Ribosomal_bL25_C"/>
</dbReference>
<dbReference type="InterPro" id="IPR020057">
    <property type="entry name" value="Ribosomal_bL25_b-dom"/>
</dbReference>
<dbReference type="SUPFAM" id="SSF50715">
    <property type="entry name" value="Ribosomal protein L25-like"/>
    <property type="match status" value="1"/>
</dbReference>
<keyword evidence="1" id="KW-0699">rRNA-binding</keyword>
<protein>
    <recommendedName>
        <fullName evidence="5">Large ribosomal subunit protein bL25 beta domain-containing protein</fullName>
    </recommendedName>
</protein>
<dbReference type="EMBL" id="BEGY01000063">
    <property type="protein sequence ID" value="GAX81279.1"/>
    <property type="molecule type" value="Genomic_DNA"/>
</dbReference>
<evidence type="ECO:0000256" key="1">
    <source>
        <dbReference type="ARBA" id="ARBA00022730"/>
    </source>
</evidence>
<sequence>MLVMRSAVQASCIYRWISSVTFIDKFKKSIPSASEVKEQLSIIEQQLKSASNIDGSRRVQLSTNDFWTPIPKHEVEHGLMSLNAHLRADSGGNFCKWLRKADRVPAKVFSLGPENKSLLVHLPTKDADRLVREYGRNGCTARIVQLRVLNFMDEEKELGIIRVKPQRVLCNAASLKIENLEFLYCPKNRAVQVKVPIRIINEDASLGLKKGAWVQTLKRQVLYECQGTSIPPWVEIDAKSMDVDHVVRVRDLPIPEGTRLMDQDFDALVAKCTTEGGDEIKKR</sequence>
<evidence type="ECO:0000313" key="6">
    <source>
        <dbReference type="EMBL" id="GAX81279.1"/>
    </source>
</evidence>
<keyword evidence="4" id="KW-0687">Ribonucleoprotein</keyword>
<dbReference type="PANTHER" id="PTHR33284">
    <property type="entry name" value="RIBOSOMAL PROTEIN L25/GLN-TRNA SYNTHETASE, ANTI-CODON-BINDING DOMAIN-CONTAINING PROTEIN"/>
    <property type="match status" value="1"/>
</dbReference>
<dbReference type="GO" id="GO:0006412">
    <property type="term" value="P:translation"/>
    <property type="evidence" value="ECO:0007669"/>
    <property type="project" value="InterPro"/>
</dbReference>
<keyword evidence="3" id="KW-0689">Ribosomal protein</keyword>
<accession>A0A250XED7</accession>
<dbReference type="Pfam" id="PF14693">
    <property type="entry name" value="Ribosomal_TL5_C"/>
    <property type="match status" value="1"/>
</dbReference>
<evidence type="ECO:0000259" key="5">
    <source>
        <dbReference type="Pfam" id="PF14693"/>
    </source>
</evidence>
<comment type="caution">
    <text evidence="6">The sequence shown here is derived from an EMBL/GenBank/DDBJ whole genome shotgun (WGS) entry which is preliminary data.</text>
</comment>
<dbReference type="Gene3D" id="2.40.240.10">
    <property type="entry name" value="Ribosomal Protein L25, Chain P"/>
    <property type="match status" value="1"/>
</dbReference>
<dbReference type="GO" id="GO:0003735">
    <property type="term" value="F:structural constituent of ribosome"/>
    <property type="evidence" value="ECO:0007669"/>
    <property type="project" value="InterPro"/>
</dbReference>
<reference evidence="6 7" key="1">
    <citation type="submission" date="2017-08" db="EMBL/GenBank/DDBJ databases">
        <title>Acidophilic green algal genome provides insights into adaptation to an acidic environment.</title>
        <authorList>
            <person name="Hirooka S."/>
            <person name="Hirose Y."/>
            <person name="Kanesaki Y."/>
            <person name="Higuchi S."/>
            <person name="Fujiwara T."/>
            <person name="Onuma R."/>
            <person name="Era A."/>
            <person name="Ohbayashi R."/>
            <person name="Uzuka A."/>
            <person name="Nozaki H."/>
            <person name="Yoshikawa H."/>
            <person name="Miyagishima S.Y."/>
        </authorList>
    </citation>
    <scope>NUCLEOTIDE SEQUENCE [LARGE SCALE GENOMIC DNA]</scope>
    <source>
        <strain evidence="6 7">NIES-2499</strain>
    </source>
</reference>